<accession>X1BM86</accession>
<keyword evidence="4" id="KW-0520">NAD</keyword>
<sequence length="95" mass="10688">IENLPSEAVIESMAIVGANGVRPITLGKIPSQLQQLIYPHILRQEMIVDAALKADKKLALQTLISDPLVQRYDIAEKMLDELLKANSQYLFQWKS</sequence>
<dbReference type="GO" id="GO:0046872">
    <property type="term" value="F:metal ion binding"/>
    <property type="evidence" value="ECO:0007669"/>
    <property type="project" value="UniProtKB-KW"/>
</dbReference>
<dbReference type="AlphaFoldDB" id="X1BM86"/>
<dbReference type="InterPro" id="IPR001088">
    <property type="entry name" value="Glyco_hydro_4"/>
</dbReference>
<dbReference type="InterPro" id="IPR022616">
    <property type="entry name" value="Glyco_hydro_4_C"/>
</dbReference>
<feature type="domain" description="Glycosyl hydrolase family 4 C-terminal" evidence="7">
    <location>
        <begin position="1"/>
        <end position="69"/>
    </location>
</feature>
<protein>
    <recommendedName>
        <fullName evidence="7">Glycosyl hydrolase family 4 C-terminal domain-containing protein</fullName>
    </recommendedName>
</protein>
<organism evidence="8">
    <name type="scientific">marine sediment metagenome</name>
    <dbReference type="NCBI Taxonomy" id="412755"/>
    <lineage>
        <taxon>unclassified sequences</taxon>
        <taxon>metagenomes</taxon>
        <taxon>ecological metagenomes</taxon>
    </lineage>
</organism>
<dbReference type="Gene3D" id="3.90.110.10">
    <property type="entry name" value="Lactate dehydrogenase/glycoside hydrolase, family 4, C-terminal"/>
    <property type="match status" value="1"/>
</dbReference>
<evidence type="ECO:0000256" key="3">
    <source>
        <dbReference type="ARBA" id="ARBA00022801"/>
    </source>
</evidence>
<dbReference type="Pfam" id="PF11975">
    <property type="entry name" value="Glyco_hydro_4C"/>
    <property type="match status" value="1"/>
</dbReference>
<evidence type="ECO:0000256" key="6">
    <source>
        <dbReference type="ARBA" id="ARBA00023295"/>
    </source>
</evidence>
<keyword evidence="2" id="KW-0479">Metal-binding</keyword>
<evidence type="ECO:0000313" key="8">
    <source>
        <dbReference type="EMBL" id="GAG82297.1"/>
    </source>
</evidence>
<evidence type="ECO:0000256" key="2">
    <source>
        <dbReference type="ARBA" id="ARBA00022723"/>
    </source>
</evidence>
<dbReference type="GO" id="GO:0016616">
    <property type="term" value="F:oxidoreductase activity, acting on the CH-OH group of donors, NAD or NADP as acceptor"/>
    <property type="evidence" value="ECO:0007669"/>
    <property type="project" value="InterPro"/>
</dbReference>
<keyword evidence="6" id="KW-0326">Glycosidase</keyword>
<dbReference type="InterPro" id="IPR015955">
    <property type="entry name" value="Lactate_DH/Glyco_Ohase_4_C"/>
</dbReference>
<evidence type="ECO:0000256" key="5">
    <source>
        <dbReference type="ARBA" id="ARBA00023211"/>
    </source>
</evidence>
<dbReference type="PANTHER" id="PTHR32092">
    <property type="entry name" value="6-PHOSPHO-BETA-GLUCOSIDASE-RELATED"/>
    <property type="match status" value="1"/>
</dbReference>
<gene>
    <name evidence="8" type="ORF">S01H4_28103</name>
</gene>
<dbReference type="GO" id="GO:0004553">
    <property type="term" value="F:hydrolase activity, hydrolyzing O-glycosyl compounds"/>
    <property type="evidence" value="ECO:0007669"/>
    <property type="project" value="InterPro"/>
</dbReference>
<keyword evidence="3" id="KW-0378">Hydrolase</keyword>
<evidence type="ECO:0000256" key="4">
    <source>
        <dbReference type="ARBA" id="ARBA00023027"/>
    </source>
</evidence>
<keyword evidence="5" id="KW-0464">Manganese</keyword>
<dbReference type="SUPFAM" id="SSF56327">
    <property type="entry name" value="LDH C-terminal domain-like"/>
    <property type="match status" value="1"/>
</dbReference>
<evidence type="ECO:0000259" key="7">
    <source>
        <dbReference type="Pfam" id="PF11975"/>
    </source>
</evidence>
<evidence type="ECO:0000256" key="1">
    <source>
        <dbReference type="ARBA" id="ARBA00001911"/>
    </source>
</evidence>
<comment type="caution">
    <text evidence="8">The sequence shown here is derived from an EMBL/GenBank/DDBJ whole genome shotgun (WGS) entry which is preliminary data.</text>
</comment>
<feature type="non-terminal residue" evidence="8">
    <location>
        <position position="1"/>
    </location>
</feature>
<proteinExistence type="predicted"/>
<name>X1BM86_9ZZZZ</name>
<comment type="cofactor">
    <cofactor evidence="1">
        <name>NAD(+)</name>
        <dbReference type="ChEBI" id="CHEBI:57540"/>
    </cofactor>
</comment>
<reference evidence="8" key="1">
    <citation type="journal article" date="2014" name="Front. Microbiol.">
        <title>High frequency of phylogenetically diverse reductive dehalogenase-homologous genes in deep subseafloor sedimentary metagenomes.</title>
        <authorList>
            <person name="Kawai M."/>
            <person name="Futagami T."/>
            <person name="Toyoda A."/>
            <person name="Takaki Y."/>
            <person name="Nishi S."/>
            <person name="Hori S."/>
            <person name="Arai W."/>
            <person name="Tsubouchi T."/>
            <person name="Morono Y."/>
            <person name="Uchiyama I."/>
            <person name="Ito T."/>
            <person name="Fujiyama A."/>
            <person name="Inagaki F."/>
            <person name="Takami H."/>
        </authorList>
    </citation>
    <scope>NUCLEOTIDE SEQUENCE</scope>
    <source>
        <strain evidence="8">Expedition CK06-06</strain>
    </source>
</reference>
<dbReference type="EMBL" id="BART01013884">
    <property type="protein sequence ID" value="GAG82297.1"/>
    <property type="molecule type" value="Genomic_DNA"/>
</dbReference>
<dbReference type="GO" id="GO:0005975">
    <property type="term" value="P:carbohydrate metabolic process"/>
    <property type="evidence" value="ECO:0007669"/>
    <property type="project" value="InterPro"/>
</dbReference>